<keyword evidence="3 6" id="KW-0479">Metal-binding</keyword>
<dbReference type="CDD" id="cd11041">
    <property type="entry name" value="CYP503A1-like"/>
    <property type="match status" value="1"/>
</dbReference>
<evidence type="ECO:0000256" key="2">
    <source>
        <dbReference type="ARBA" id="ARBA00010617"/>
    </source>
</evidence>
<keyword evidence="5 6" id="KW-0408">Iron</keyword>
<dbReference type="Pfam" id="PF00067">
    <property type="entry name" value="p450"/>
    <property type="match status" value="1"/>
</dbReference>
<evidence type="ECO:0000256" key="1">
    <source>
        <dbReference type="ARBA" id="ARBA00001971"/>
    </source>
</evidence>
<comment type="caution">
    <text evidence="7">The sequence shown here is derived from an EMBL/GenBank/DDBJ whole genome shotgun (WGS) entry which is preliminary data.</text>
</comment>
<dbReference type="InterPro" id="IPR001128">
    <property type="entry name" value="Cyt_P450"/>
</dbReference>
<dbReference type="EMBL" id="JABXXO010000005">
    <property type="protein sequence ID" value="KAF7777858.1"/>
    <property type="molecule type" value="Genomic_DNA"/>
</dbReference>
<evidence type="ECO:0000256" key="3">
    <source>
        <dbReference type="ARBA" id="ARBA00022723"/>
    </source>
</evidence>
<comment type="cofactor">
    <cofactor evidence="1 6">
        <name>heme</name>
        <dbReference type="ChEBI" id="CHEBI:30413"/>
    </cofactor>
</comment>
<dbReference type="GO" id="GO:0004497">
    <property type="term" value="F:monooxygenase activity"/>
    <property type="evidence" value="ECO:0007669"/>
    <property type="project" value="InterPro"/>
</dbReference>
<comment type="similarity">
    <text evidence="2">Belongs to the cytochrome P450 family.</text>
</comment>
<name>A0A8H7F5M5_AGABI</name>
<dbReference type="GO" id="GO:0016705">
    <property type="term" value="F:oxidoreductase activity, acting on paired donors, with incorporation or reduction of molecular oxygen"/>
    <property type="evidence" value="ECO:0007669"/>
    <property type="project" value="InterPro"/>
</dbReference>
<dbReference type="GO" id="GO:0005506">
    <property type="term" value="F:iron ion binding"/>
    <property type="evidence" value="ECO:0007669"/>
    <property type="project" value="InterPro"/>
</dbReference>
<evidence type="ECO:0000256" key="6">
    <source>
        <dbReference type="PIRSR" id="PIRSR602403-1"/>
    </source>
</evidence>
<dbReference type="InterPro" id="IPR002403">
    <property type="entry name" value="Cyt_P450_E_grp-IV"/>
</dbReference>
<evidence type="ECO:0000313" key="8">
    <source>
        <dbReference type="Proteomes" id="UP000629468"/>
    </source>
</evidence>
<gene>
    <name evidence="7" type="ORF">Agabi119p4_3930</name>
</gene>
<evidence type="ECO:0000256" key="5">
    <source>
        <dbReference type="ARBA" id="ARBA00023004"/>
    </source>
</evidence>
<dbReference type="InterPro" id="IPR036396">
    <property type="entry name" value="Cyt_P450_sf"/>
</dbReference>
<evidence type="ECO:0000256" key="4">
    <source>
        <dbReference type="ARBA" id="ARBA00023002"/>
    </source>
</evidence>
<protein>
    <recommendedName>
        <fullName evidence="9">Cytochrome P450</fullName>
    </recommendedName>
</protein>
<organism evidence="7 8">
    <name type="scientific">Agaricus bisporus var. burnettii</name>
    <dbReference type="NCBI Taxonomy" id="192524"/>
    <lineage>
        <taxon>Eukaryota</taxon>
        <taxon>Fungi</taxon>
        <taxon>Dikarya</taxon>
        <taxon>Basidiomycota</taxon>
        <taxon>Agaricomycotina</taxon>
        <taxon>Agaricomycetes</taxon>
        <taxon>Agaricomycetidae</taxon>
        <taxon>Agaricales</taxon>
        <taxon>Agaricineae</taxon>
        <taxon>Agaricaceae</taxon>
        <taxon>Agaricus</taxon>
    </lineage>
</organism>
<sequence length="196" mass="22607">MTLTNALYDLAIHPEYVKLMREEIEAIISEDGWTKFAMQRMRKVDTFLKESQRLNTLEHVGMFRKVMKDYTLSGGTVLPAGTDICFASRYINRDERSFPDGQTFRGFRFTEMNDGDVKYQMVSLSMDFIAFGHGRSACPGRFFAVNEIKAIFAHILLEYDIQLENGSMERPASLKHKTANKPNARAKIMFRKRVVD</sequence>
<dbReference type="SUPFAM" id="SSF48264">
    <property type="entry name" value="Cytochrome P450"/>
    <property type="match status" value="1"/>
</dbReference>
<dbReference type="Gene3D" id="1.10.630.10">
    <property type="entry name" value="Cytochrome P450"/>
    <property type="match status" value="1"/>
</dbReference>
<keyword evidence="4" id="KW-0560">Oxidoreductase</keyword>
<dbReference type="GO" id="GO:0020037">
    <property type="term" value="F:heme binding"/>
    <property type="evidence" value="ECO:0007669"/>
    <property type="project" value="InterPro"/>
</dbReference>
<proteinExistence type="inferred from homology"/>
<evidence type="ECO:0000313" key="7">
    <source>
        <dbReference type="EMBL" id="KAF7777858.1"/>
    </source>
</evidence>
<accession>A0A8H7F5M5</accession>
<feature type="binding site" description="axial binding residue" evidence="6">
    <location>
        <position position="138"/>
    </location>
    <ligand>
        <name>heme</name>
        <dbReference type="ChEBI" id="CHEBI:30413"/>
    </ligand>
    <ligandPart>
        <name>Fe</name>
        <dbReference type="ChEBI" id="CHEBI:18248"/>
    </ligandPart>
</feature>
<dbReference type="Proteomes" id="UP000629468">
    <property type="component" value="Unassembled WGS sequence"/>
</dbReference>
<keyword evidence="6" id="KW-0349">Heme</keyword>
<dbReference type="PRINTS" id="PR00465">
    <property type="entry name" value="EP450IV"/>
</dbReference>
<dbReference type="AlphaFoldDB" id="A0A8H7F5M5"/>
<dbReference type="PANTHER" id="PTHR46206">
    <property type="entry name" value="CYTOCHROME P450"/>
    <property type="match status" value="1"/>
</dbReference>
<evidence type="ECO:0008006" key="9">
    <source>
        <dbReference type="Google" id="ProtNLM"/>
    </source>
</evidence>
<reference evidence="7 8" key="1">
    <citation type="journal article" name="Sci. Rep.">
        <title>Telomere-to-telomere assembled and centromere annotated genomes of the two main subspecies of the button mushroom Agaricus bisporus reveal especially polymorphic chromosome ends.</title>
        <authorList>
            <person name="Sonnenberg A.S.M."/>
            <person name="Sedaghat-Telgerd N."/>
            <person name="Lavrijssen B."/>
            <person name="Ohm R.A."/>
            <person name="Hendrickx P.M."/>
            <person name="Scholtmeijer K."/>
            <person name="Baars J.J.P."/>
            <person name="van Peer A."/>
        </authorList>
    </citation>
    <scope>NUCLEOTIDE SEQUENCE [LARGE SCALE GENOMIC DNA]</scope>
    <source>
        <strain evidence="7 8">H119_p4</strain>
    </source>
</reference>
<dbReference type="PRINTS" id="PR00385">
    <property type="entry name" value="P450"/>
</dbReference>